<protein>
    <submittedName>
        <fullName evidence="2">Uncharacterized protein</fullName>
    </submittedName>
</protein>
<dbReference type="EMBL" id="BK032848">
    <property type="protein sequence ID" value="DAF64055.1"/>
    <property type="molecule type" value="Genomic_DNA"/>
</dbReference>
<name>A0A8S5TM19_9CAUD</name>
<proteinExistence type="predicted"/>
<organism evidence="2">
    <name type="scientific">Siphoviridae sp. ct9Dg3</name>
    <dbReference type="NCBI Taxonomy" id="2827792"/>
    <lineage>
        <taxon>Viruses</taxon>
        <taxon>Duplodnaviria</taxon>
        <taxon>Heunggongvirae</taxon>
        <taxon>Uroviricota</taxon>
        <taxon>Caudoviricetes</taxon>
    </lineage>
</organism>
<evidence type="ECO:0000256" key="1">
    <source>
        <dbReference type="SAM" id="MobiDB-lite"/>
    </source>
</evidence>
<accession>A0A8S5TM19</accession>
<reference evidence="2" key="1">
    <citation type="journal article" date="2021" name="Proc. Natl. Acad. Sci. U.S.A.">
        <title>A Catalog of Tens of Thousands of Viruses from Human Metagenomes Reveals Hidden Associations with Chronic Diseases.</title>
        <authorList>
            <person name="Tisza M.J."/>
            <person name="Buck C.B."/>
        </authorList>
    </citation>
    <scope>NUCLEOTIDE SEQUENCE</scope>
    <source>
        <strain evidence="2">Ct9Dg3</strain>
    </source>
</reference>
<evidence type="ECO:0000313" key="2">
    <source>
        <dbReference type="EMBL" id="DAF64055.1"/>
    </source>
</evidence>
<feature type="region of interest" description="Disordered" evidence="1">
    <location>
        <begin position="1"/>
        <end position="32"/>
    </location>
</feature>
<sequence>MPTTRTMPDYGEKRNGGKGAPPPPPTRPQPRP</sequence>
<feature type="compositionally biased region" description="Pro residues" evidence="1">
    <location>
        <begin position="20"/>
        <end position="32"/>
    </location>
</feature>